<dbReference type="InterPro" id="IPR036097">
    <property type="entry name" value="HisK_dim/P_sf"/>
</dbReference>
<keyword evidence="9" id="KW-1133">Transmembrane helix</keyword>
<dbReference type="RefSeq" id="WP_168987922.1">
    <property type="nucleotide sequence ID" value="NZ_CAWPHM010000270.1"/>
</dbReference>
<sequence>MMDQIRRLVWLRWCSVALMALCTLLVPGWLDVTLPVGSLLAVTLVMAAFNAFTLAVLAYGPKRETSWLFVQLLADLLGWAAFVYFSGGATNPLISLLLPLIAIGAAVLPARLAWLLAACAVGCYSLLWNFYTPVRLRDPDVAAYWHLAGMWVTFALSALVMVGVVLRMTAALRARDRALAEAVQMRARDQALVSLGSLAAGAAHSLGTPLATMRLLVDELGASRTLPEAAREDIALIGEQIEHCRKTLGVLTARAGQRRAEGEAMVGVEAWVQHVLAGWQSQRPHAQSTLHVDEAVRGLSLLGDATLAQALETLLNNAADASPETVEVLLTRDPKQIRVEVMDRGPGMPREKLRELGQRPLEDDGKGLGIGLFLARSALERAGGKLEFDERPGGGTVARMLLPVPALQAEETGVRDE</sequence>
<dbReference type="InterPro" id="IPR005467">
    <property type="entry name" value="His_kinase_dom"/>
</dbReference>
<dbReference type="GO" id="GO:0005524">
    <property type="term" value="F:ATP binding"/>
    <property type="evidence" value="ECO:0007669"/>
    <property type="project" value="UniProtKB-KW"/>
</dbReference>
<keyword evidence="8" id="KW-0067">ATP-binding</keyword>
<evidence type="ECO:0000313" key="12">
    <source>
        <dbReference type="Proteomes" id="UP000599523"/>
    </source>
</evidence>
<evidence type="ECO:0000256" key="1">
    <source>
        <dbReference type="ARBA" id="ARBA00000085"/>
    </source>
</evidence>
<proteinExistence type="predicted"/>
<dbReference type="Proteomes" id="UP000599523">
    <property type="component" value="Unassembled WGS sequence"/>
</dbReference>
<feature type="transmembrane region" description="Helical" evidence="9">
    <location>
        <begin position="9"/>
        <end position="30"/>
    </location>
</feature>
<evidence type="ECO:0000256" key="3">
    <source>
        <dbReference type="ARBA" id="ARBA00012438"/>
    </source>
</evidence>
<dbReference type="EC" id="2.7.13.3" evidence="3"/>
<feature type="transmembrane region" description="Helical" evidence="9">
    <location>
        <begin position="66"/>
        <end position="85"/>
    </location>
</feature>
<dbReference type="SUPFAM" id="SSF47384">
    <property type="entry name" value="Homodimeric domain of signal transducing histidine kinase"/>
    <property type="match status" value="1"/>
</dbReference>
<keyword evidence="4" id="KW-1003">Cell membrane</keyword>
<dbReference type="PROSITE" id="PS50109">
    <property type="entry name" value="HIS_KIN"/>
    <property type="match status" value="1"/>
</dbReference>
<feature type="transmembrane region" description="Helical" evidence="9">
    <location>
        <begin position="36"/>
        <end position="59"/>
    </location>
</feature>
<evidence type="ECO:0000256" key="8">
    <source>
        <dbReference type="ARBA" id="ARBA00022840"/>
    </source>
</evidence>
<evidence type="ECO:0000256" key="6">
    <source>
        <dbReference type="ARBA" id="ARBA00022741"/>
    </source>
</evidence>
<keyword evidence="12" id="KW-1185">Reference proteome</keyword>
<comment type="subcellular location">
    <subcellularLocation>
        <location evidence="2">Cell membrane</location>
        <topology evidence="2">Multi-pass membrane protein</topology>
    </subcellularLocation>
</comment>
<comment type="caution">
    <text evidence="11">The sequence shown here is derived from an EMBL/GenBank/DDBJ whole genome shotgun (WGS) entry which is preliminary data.</text>
</comment>
<reference evidence="11" key="1">
    <citation type="submission" date="2019-12" db="EMBL/GenBank/DDBJ databases">
        <title>Comparative genomics gives insights into the taxonomy of the Azoarcus-Aromatoleum group and reveals separate origins of nif in the plant-associated Azoarcus and non-plant-associated Aromatoleum sub-groups.</title>
        <authorList>
            <person name="Lafos M."/>
            <person name="Maluk M."/>
            <person name="Batista M."/>
            <person name="Junghare M."/>
            <person name="Carmona M."/>
            <person name="Faoro H."/>
            <person name="Cruz L.M."/>
            <person name="Battistoni F."/>
            <person name="De Souza E."/>
            <person name="Pedrosa F."/>
            <person name="Chen W.-M."/>
            <person name="Poole P.S."/>
            <person name="Dixon R.A."/>
            <person name="James E.K."/>
        </authorList>
    </citation>
    <scope>NUCLEOTIDE SEQUENCE</scope>
    <source>
        <strain evidence="11">NSC3</strain>
    </source>
</reference>
<dbReference type="GO" id="GO:0005886">
    <property type="term" value="C:plasma membrane"/>
    <property type="evidence" value="ECO:0007669"/>
    <property type="project" value="UniProtKB-SubCell"/>
</dbReference>
<evidence type="ECO:0000259" key="10">
    <source>
        <dbReference type="PROSITE" id="PS50109"/>
    </source>
</evidence>
<organism evidence="11 12">
    <name type="scientific">Azoarcus taiwanensis</name>
    <dbReference type="NCBI Taxonomy" id="666964"/>
    <lineage>
        <taxon>Bacteria</taxon>
        <taxon>Pseudomonadati</taxon>
        <taxon>Pseudomonadota</taxon>
        <taxon>Betaproteobacteria</taxon>
        <taxon>Rhodocyclales</taxon>
        <taxon>Zoogloeaceae</taxon>
        <taxon>Azoarcus</taxon>
    </lineage>
</organism>
<comment type="catalytic activity">
    <reaction evidence="1">
        <text>ATP + protein L-histidine = ADP + protein N-phospho-L-histidine.</text>
        <dbReference type="EC" id="2.7.13.3"/>
    </reaction>
</comment>
<keyword evidence="7 11" id="KW-0418">Kinase</keyword>
<dbReference type="GO" id="GO:0000155">
    <property type="term" value="F:phosphorelay sensor kinase activity"/>
    <property type="evidence" value="ECO:0007669"/>
    <property type="project" value="InterPro"/>
</dbReference>
<dbReference type="Gene3D" id="1.10.287.130">
    <property type="match status" value="1"/>
</dbReference>
<dbReference type="EMBL" id="WTVM01000045">
    <property type="protein sequence ID" value="NMG03167.1"/>
    <property type="molecule type" value="Genomic_DNA"/>
</dbReference>
<dbReference type="PANTHER" id="PTHR44936:SF10">
    <property type="entry name" value="SENSOR PROTEIN RSTB"/>
    <property type="match status" value="1"/>
</dbReference>
<dbReference type="Gene3D" id="3.30.565.10">
    <property type="entry name" value="Histidine kinase-like ATPase, C-terminal domain"/>
    <property type="match status" value="1"/>
</dbReference>
<dbReference type="InterPro" id="IPR003594">
    <property type="entry name" value="HATPase_dom"/>
</dbReference>
<feature type="transmembrane region" description="Helical" evidence="9">
    <location>
        <begin position="143"/>
        <end position="166"/>
    </location>
</feature>
<protein>
    <recommendedName>
        <fullName evidence="3">histidine kinase</fullName>
        <ecNumber evidence="3">2.7.13.3</ecNumber>
    </recommendedName>
</protein>
<dbReference type="InterPro" id="IPR036890">
    <property type="entry name" value="HATPase_C_sf"/>
</dbReference>
<feature type="transmembrane region" description="Helical" evidence="9">
    <location>
        <begin position="113"/>
        <end position="131"/>
    </location>
</feature>
<keyword evidence="5" id="KW-0808">Transferase</keyword>
<dbReference type="PANTHER" id="PTHR44936">
    <property type="entry name" value="SENSOR PROTEIN CREC"/>
    <property type="match status" value="1"/>
</dbReference>
<gene>
    <name evidence="11" type="ORF">GPA21_09290</name>
</gene>
<dbReference type="AlphaFoldDB" id="A0A972FD88"/>
<dbReference type="SUPFAM" id="SSF55874">
    <property type="entry name" value="ATPase domain of HSP90 chaperone/DNA topoisomerase II/histidine kinase"/>
    <property type="match status" value="1"/>
</dbReference>
<keyword evidence="6" id="KW-0547">Nucleotide-binding</keyword>
<feature type="domain" description="Histidine kinase" evidence="10">
    <location>
        <begin position="201"/>
        <end position="406"/>
    </location>
</feature>
<evidence type="ECO:0000256" key="5">
    <source>
        <dbReference type="ARBA" id="ARBA00022679"/>
    </source>
</evidence>
<dbReference type="CDD" id="cd00082">
    <property type="entry name" value="HisKA"/>
    <property type="match status" value="1"/>
</dbReference>
<keyword evidence="9" id="KW-0812">Transmembrane</keyword>
<feature type="transmembrane region" description="Helical" evidence="9">
    <location>
        <begin position="91"/>
        <end position="108"/>
    </location>
</feature>
<evidence type="ECO:0000256" key="9">
    <source>
        <dbReference type="SAM" id="Phobius"/>
    </source>
</evidence>
<accession>A0A972FD88</accession>
<keyword evidence="9" id="KW-0472">Membrane</keyword>
<evidence type="ECO:0000256" key="7">
    <source>
        <dbReference type="ARBA" id="ARBA00022777"/>
    </source>
</evidence>
<dbReference type="InterPro" id="IPR050980">
    <property type="entry name" value="2C_sensor_his_kinase"/>
</dbReference>
<dbReference type="InterPro" id="IPR003661">
    <property type="entry name" value="HisK_dim/P_dom"/>
</dbReference>
<evidence type="ECO:0000256" key="4">
    <source>
        <dbReference type="ARBA" id="ARBA00022475"/>
    </source>
</evidence>
<evidence type="ECO:0000256" key="2">
    <source>
        <dbReference type="ARBA" id="ARBA00004651"/>
    </source>
</evidence>
<name>A0A972FD88_9RHOO</name>
<dbReference type="Pfam" id="PF02518">
    <property type="entry name" value="HATPase_c"/>
    <property type="match status" value="1"/>
</dbReference>
<evidence type="ECO:0000313" key="11">
    <source>
        <dbReference type="EMBL" id="NMG03167.1"/>
    </source>
</evidence>
<dbReference type="SMART" id="SM00387">
    <property type="entry name" value="HATPase_c"/>
    <property type="match status" value="1"/>
</dbReference>